<dbReference type="Proteomes" id="UP000887560">
    <property type="component" value="Unplaced"/>
</dbReference>
<dbReference type="WBParaSite" id="scf7180000419146.g3436">
    <property type="protein sequence ID" value="scf7180000419146.g3436"/>
    <property type="gene ID" value="scf7180000419146.g3436"/>
</dbReference>
<keyword evidence="1" id="KW-1133">Transmembrane helix</keyword>
<evidence type="ECO:0000313" key="3">
    <source>
        <dbReference type="WBParaSite" id="scf7180000419146.g3436"/>
    </source>
</evidence>
<keyword evidence="1" id="KW-0812">Transmembrane</keyword>
<feature type="transmembrane region" description="Helical" evidence="1">
    <location>
        <begin position="15"/>
        <end position="34"/>
    </location>
</feature>
<keyword evidence="2" id="KW-1185">Reference proteome</keyword>
<reference evidence="3" key="1">
    <citation type="submission" date="2022-11" db="UniProtKB">
        <authorList>
            <consortium name="WormBaseParasite"/>
        </authorList>
    </citation>
    <scope>IDENTIFICATION</scope>
</reference>
<accession>A0A915NJ07</accession>
<evidence type="ECO:0000256" key="1">
    <source>
        <dbReference type="SAM" id="Phobius"/>
    </source>
</evidence>
<name>A0A915NJ07_9BILA</name>
<organism evidence="2 3">
    <name type="scientific">Meloidogyne floridensis</name>
    <dbReference type="NCBI Taxonomy" id="298350"/>
    <lineage>
        <taxon>Eukaryota</taxon>
        <taxon>Metazoa</taxon>
        <taxon>Ecdysozoa</taxon>
        <taxon>Nematoda</taxon>
        <taxon>Chromadorea</taxon>
        <taxon>Rhabditida</taxon>
        <taxon>Tylenchina</taxon>
        <taxon>Tylenchomorpha</taxon>
        <taxon>Tylenchoidea</taxon>
        <taxon>Meloidogynidae</taxon>
        <taxon>Meloidogyninae</taxon>
        <taxon>Meloidogyne</taxon>
    </lineage>
</organism>
<proteinExistence type="predicted"/>
<sequence>MEPKNTLQLLKKSTFPIKCCICGYIASGFIYYNVKCCD</sequence>
<evidence type="ECO:0000313" key="2">
    <source>
        <dbReference type="Proteomes" id="UP000887560"/>
    </source>
</evidence>
<protein>
    <submittedName>
        <fullName evidence="3">Uncharacterized protein</fullName>
    </submittedName>
</protein>
<dbReference type="AlphaFoldDB" id="A0A915NJ07"/>
<keyword evidence="1" id="KW-0472">Membrane</keyword>